<dbReference type="Pfam" id="PF13377">
    <property type="entry name" value="Peripla_BP_3"/>
    <property type="match status" value="1"/>
</dbReference>
<dbReference type="SUPFAM" id="SSF47413">
    <property type="entry name" value="lambda repressor-like DNA-binding domains"/>
    <property type="match status" value="1"/>
</dbReference>
<dbReference type="RefSeq" id="WP_016455190.1">
    <property type="nucleotide sequence ID" value="NZ_KE150269.1"/>
</dbReference>
<dbReference type="Pfam" id="PF00356">
    <property type="entry name" value="LacI"/>
    <property type="match status" value="1"/>
</dbReference>
<evidence type="ECO:0000256" key="2">
    <source>
        <dbReference type="ARBA" id="ARBA00023125"/>
    </source>
</evidence>
<dbReference type="Gene3D" id="3.40.50.2300">
    <property type="match status" value="2"/>
</dbReference>
<proteinExistence type="predicted"/>
<dbReference type="PANTHER" id="PTHR30146:SF109">
    <property type="entry name" value="HTH-TYPE TRANSCRIPTIONAL REGULATOR GALS"/>
    <property type="match status" value="1"/>
</dbReference>
<dbReference type="PROSITE" id="PS00356">
    <property type="entry name" value="HTH_LACI_1"/>
    <property type="match status" value="1"/>
</dbReference>
<dbReference type="AlphaFoldDB" id="S2W338"/>
<keyword evidence="1" id="KW-0805">Transcription regulation</keyword>
<dbReference type="InterPro" id="IPR010982">
    <property type="entry name" value="Lambda_DNA-bd_dom_sf"/>
</dbReference>
<keyword evidence="7" id="KW-1185">Reference proteome</keyword>
<feature type="domain" description="HTH cro/C1-type" evidence="5">
    <location>
        <begin position="4"/>
        <end position="47"/>
    </location>
</feature>
<dbReference type="SUPFAM" id="SSF53822">
    <property type="entry name" value="Periplasmic binding protein-like I"/>
    <property type="match status" value="1"/>
</dbReference>
<dbReference type="PATRIC" id="fig|883161.3.peg.337"/>
<dbReference type="PANTHER" id="PTHR30146">
    <property type="entry name" value="LACI-RELATED TRANSCRIPTIONAL REPRESSOR"/>
    <property type="match status" value="1"/>
</dbReference>
<evidence type="ECO:0000256" key="3">
    <source>
        <dbReference type="ARBA" id="ARBA00023163"/>
    </source>
</evidence>
<comment type="caution">
    <text evidence="6">The sequence shown here is derived from an EMBL/GenBank/DDBJ whole genome shotgun (WGS) entry which is preliminary data.</text>
</comment>
<evidence type="ECO:0000259" key="5">
    <source>
        <dbReference type="PROSITE" id="PS50943"/>
    </source>
</evidence>
<reference evidence="6 7" key="1">
    <citation type="submission" date="2013-04" db="EMBL/GenBank/DDBJ databases">
        <title>The Genome Sequence of Propionimicrobium lymphophilum ACS-093-V-SCH5.</title>
        <authorList>
            <consortium name="The Broad Institute Genomics Platform"/>
            <person name="Earl A."/>
            <person name="Ward D."/>
            <person name="Feldgarden M."/>
            <person name="Gevers D."/>
            <person name="Saerens B."/>
            <person name="Vaneechoutte M."/>
            <person name="Walker B."/>
            <person name="Young S."/>
            <person name="Zeng Q."/>
            <person name="Gargeya S."/>
            <person name="Fitzgerald M."/>
            <person name="Haas B."/>
            <person name="Abouelleil A."/>
            <person name="Allen A.W."/>
            <person name="Alvarado L."/>
            <person name="Arachchi H.M."/>
            <person name="Berlin A.M."/>
            <person name="Chapman S.B."/>
            <person name="Gainer-Dewar J."/>
            <person name="Goldberg J."/>
            <person name="Griggs A."/>
            <person name="Gujja S."/>
            <person name="Hansen M."/>
            <person name="Howarth C."/>
            <person name="Imamovic A."/>
            <person name="Ireland A."/>
            <person name="Larimer J."/>
            <person name="McCowan C."/>
            <person name="Murphy C."/>
            <person name="Pearson M."/>
            <person name="Poon T.W."/>
            <person name="Priest M."/>
            <person name="Roberts A."/>
            <person name="Saif S."/>
            <person name="Shea T."/>
            <person name="Sisk P."/>
            <person name="Sykes S."/>
            <person name="Wortman J."/>
            <person name="Nusbaum C."/>
            <person name="Birren B."/>
        </authorList>
    </citation>
    <scope>NUCLEOTIDE SEQUENCE [LARGE SCALE GENOMIC DNA]</scope>
    <source>
        <strain evidence="6 7">ACS-093-V-SCH5</strain>
    </source>
</reference>
<dbReference type="PROSITE" id="PS50932">
    <property type="entry name" value="HTH_LACI_2"/>
    <property type="match status" value="1"/>
</dbReference>
<accession>S2W338</accession>
<dbReference type="GO" id="GO:0000976">
    <property type="term" value="F:transcription cis-regulatory region binding"/>
    <property type="evidence" value="ECO:0007669"/>
    <property type="project" value="TreeGrafter"/>
</dbReference>
<dbReference type="PROSITE" id="PS50943">
    <property type="entry name" value="HTH_CROC1"/>
    <property type="match status" value="1"/>
</dbReference>
<keyword evidence="3" id="KW-0804">Transcription</keyword>
<protein>
    <submittedName>
        <fullName evidence="6">Uncharacterized protein</fullName>
    </submittedName>
</protein>
<dbReference type="InterPro" id="IPR028082">
    <property type="entry name" value="Peripla_BP_I"/>
</dbReference>
<dbReference type="Gene3D" id="1.10.260.40">
    <property type="entry name" value="lambda repressor-like DNA-binding domains"/>
    <property type="match status" value="1"/>
</dbReference>
<organism evidence="6 7">
    <name type="scientific">Propionimicrobium lymphophilum ACS-093-V-SCH5</name>
    <dbReference type="NCBI Taxonomy" id="883161"/>
    <lineage>
        <taxon>Bacteria</taxon>
        <taxon>Bacillati</taxon>
        <taxon>Actinomycetota</taxon>
        <taxon>Actinomycetes</taxon>
        <taxon>Propionibacteriales</taxon>
        <taxon>Propionibacteriaceae</taxon>
        <taxon>Propionimicrobium</taxon>
    </lineage>
</organism>
<evidence type="ECO:0000313" key="6">
    <source>
        <dbReference type="EMBL" id="EPD33581.1"/>
    </source>
</evidence>
<keyword evidence="2" id="KW-0238">DNA-binding</keyword>
<evidence type="ECO:0000256" key="1">
    <source>
        <dbReference type="ARBA" id="ARBA00023015"/>
    </source>
</evidence>
<evidence type="ECO:0000313" key="7">
    <source>
        <dbReference type="Proteomes" id="UP000014417"/>
    </source>
</evidence>
<dbReference type="GO" id="GO:0003700">
    <property type="term" value="F:DNA-binding transcription factor activity"/>
    <property type="evidence" value="ECO:0007669"/>
    <property type="project" value="TreeGrafter"/>
</dbReference>
<sequence length="335" mass="35874">MGASLREVARKAGVSTSTVSRYVKGELNVTVDTSRKIQDAMSEVGWSPRLKKDPSLNSIALLVPSLTNPFFASLADEIVVAAKFENKQISVHLTGGGLASEISTLKAVLKNDSIHGILYVGNNMLDEVIDVTSFNKPFVMVDEIVLSSESLNKVPYVVSGNLNGAYQATSHLIVNGHENIALVGGPVGLSSAEQRELGFRKAMKAHGLACSEDLVFRGPYSEAFGASILPALVNKKISVSAVFACSDIIAVGLIRAAKESNLDIPKDLSIIGFDNIPLCDWLSPRLTTVSQPVSEMATAALQALISQSHQRSFENAVLPMRLVTRASVEKINNQK</sequence>
<feature type="domain" description="HTH lacI-type" evidence="4">
    <location>
        <begin position="3"/>
        <end position="52"/>
    </location>
</feature>
<dbReference type="CDD" id="cd06267">
    <property type="entry name" value="PBP1_LacI_sugar_binding-like"/>
    <property type="match status" value="1"/>
</dbReference>
<name>S2W338_9ACTN</name>
<dbReference type="EMBL" id="AGZR01000004">
    <property type="protein sequence ID" value="EPD33581.1"/>
    <property type="molecule type" value="Genomic_DNA"/>
</dbReference>
<dbReference type="Proteomes" id="UP000014417">
    <property type="component" value="Unassembled WGS sequence"/>
</dbReference>
<dbReference type="SMART" id="SM00354">
    <property type="entry name" value="HTH_LACI"/>
    <property type="match status" value="1"/>
</dbReference>
<gene>
    <name evidence="6" type="ORF">HMPREF9306_00335</name>
</gene>
<evidence type="ECO:0000259" key="4">
    <source>
        <dbReference type="PROSITE" id="PS50932"/>
    </source>
</evidence>
<dbReference type="InterPro" id="IPR000843">
    <property type="entry name" value="HTH_LacI"/>
</dbReference>
<dbReference type="CDD" id="cd01392">
    <property type="entry name" value="HTH_LacI"/>
    <property type="match status" value="1"/>
</dbReference>
<dbReference type="InterPro" id="IPR001387">
    <property type="entry name" value="Cro/C1-type_HTH"/>
</dbReference>
<dbReference type="InterPro" id="IPR046335">
    <property type="entry name" value="LacI/GalR-like_sensor"/>
</dbReference>
<dbReference type="STRING" id="883161.HMPREF9306_00335"/>
<dbReference type="HOGENOM" id="CLU_037628_6_1_11"/>